<dbReference type="Proteomes" id="UP001172101">
    <property type="component" value="Unassembled WGS sequence"/>
</dbReference>
<name>A0AA40A6C2_9PEZI</name>
<dbReference type="GeneID" id="85325905"/>
<protein>
    <submittedName>
        <fullName evidence="2">Uncharacterized protein</fullName>
    </submittedName>
</protein>
<proteinExistence type="predicted"/>
<keyword evidence="3" id="KW-1185">Reference proteome</keyword>
<reference evidence="2" key="1">
    <citation type="submission" date="2023-06" db="EMBL/GenBank/DDBJ databases">
        <title>Genome-scale phylogeny and comparative genomics of the fungal order Sordariales.</title>
        <authorList>
            <consortium name="Lawrence Berkeley National Laboratory"/>
            <person name="Hensen N."/>
            <person name="Bonometti L."/>
            <person name="Westerberg I."/>
            <person name="Brannstrom I.O."/>
            <person name="Guillou S."/>
            <person name="Cros-Aarteil S."/>
            <person name="Calhoun S."/>
            <person name="Haridas S."/>
            <person name="Kuo A."/>
            <person name="Mondo S."/>
            <person name="Pangilinan J."/>
            <person name="Riley R."/>
            <person name="LaButti K."/>
            <person name="Andreopoulos B."/>
            <person name="Lipzen A."/>
            <person name="Chen C."/>
            <person name="Yanf M."/>
            <person name="Daum C."/>
            <person name="Ng V."/>
            <person name="Clum A."/>
            <person name="Steindorff A."/>
            <person name="Ohm R."/>
            <person name="Martin F."/>
            <person name="Silar P."/>
            <person name="Natvig D."/>
            <person name="Lalanne C."/>
            <person name="Gautier V."/>
            <person name="Ament-velasquez S.L."/>
            <person name="Kruys A."/>
            <person name="Hutchinson M.I."/>
            <person name="Powell A.J."/>
            <person name="Barry K."/>
            <person name="Miller A.N."/>
            <person name="Grigoriev I.V."/>
            <person name="Debuchy R."/>
            <person name="Gladieux P."/>
            <person name="Thoren M.H."/>
            <person name="Johannesson H."/>
        </authorList>
    </citation>
    <scope>NUCLEOTIDE SEQUENCE</scope>
    <source>
        <strain evidence="2">SMH2392-1A</strain>
    </source>
</reference>
<dbReference type="AlphaFoldDB" id="A0AA40A6C2"/>
<feature type="region of interest" description="Disordered" evidence="1">
    <location>
        <begin position="49"/>
        <end position="91"/>
    </location>
</feature>
<dbReference type="EMBL" id="JAUIRO010000006">
    <property type="protein sequence ID" value="KAK0709966.1"/>
    <property type="molecule type" value="Genomic_DNA"/>
</dbReference>
<gene>
    <name evidence="2" type="ORF">B0T26DRAFT_723643</name>
</gene>
<feature type="region of interest" description="Disordered" evidence="1">
    <location>
        <begin position="1"/>
        <end position="33"/>
    </location>
</feature>
<dbReference type="RefSeq" id="XP_060293270.1">
    <property type="nucleotide sequence ID" value="XM_060442635.1"/>
</dbReference>
<evidence type="ECO:0000256" key="1">
    <source>
        <dbReference type="SAM" id="MobiDB-lite"/>
    </source>
</evidence>
<accession>A0AA40A6C2</accession>
<evidence type="ECO:0000313" key="2">
    <source>
        <dbReference type="EMBL" id="KAK0709966.1"/>
    </source>
</evidence>
<comment type="caution">
    <text evidence="2">The sequence shown here is derived from an EMBL/GenBank/DDBJ whole genome shotgun (WGS) entry which is preliminary data.</text>
</comment>
<organism evidence="2 3">
    <name type="scientific">Lasiosphaeria miniovina</name>
    <dbReference type="NCBI Taxonomy" id="1954250"/>
    <lineage>
        <taxon>Eukaryota</taxon>
        <taxon>Fungi</taxon>
        <taxon>Dikarya</taxon>
        <taxon>Ascomycota</taxon>
        <taxon>Pezizomycotina</taxon>
        <taxon>Sordariomycetes</taxon>
        <taxon>Sordariomycetidae</taxon>
        <taxon>Sordariales</taxon>
        <taxon>Lasiosphaeriaceae</taxon>
        <taxon>Lasiosphaeria</taxon>
    </lineage>
</organism>
<sequence length="91" mass="10074">MGRERNGEGAQWGGSAMGRERNGEGAQWGGSLLPQADWGFRCRRRRASGIDRRLTDGRFRSRSNHGAHTQRSTEGGILQAPSIPLMPLKEK</sequence>
<feature type="compositionally biased region" description="Basic and acidic residues" evidence="1">
    <location>
        <begin position="49"/>
        <end position="59"/>
    </location>
</feature>
<evidence type="ECO:0000313" key="3">
    <source>
        <dbReference type="Proteomes" id="UP001172101"/>
    </source>
</evidence>